<dbReference type="EMBL" id="SHOA02000019">
    <property type="protein sequence ID" value="TDH69971.1"/>
    <property type="molecule type" value="Genomic_DNA"/>
</dbReference>
<keyword evidence="1" id="KW-0812">Transmembrane</keyword>
<dbReference type="GO" id="GO:0016020">
    <property type="term" value="C:membrane"/>
    <property type="evidence" value="ECO:0007669"/>
    <property type="project" value="InterPro"/>
</dbReference>
<dbReference type="OrthoDB" id="10062838at2759"/>
<dbReference type="GeneID" id="94344603"/>
<keyword evidence="1" id="KW-0472">Membrane</keyword>
<dbReference type="AlphaFoldDB" id="A0A976FP28"/>
<dbReference type="Proteomes" id="UP000294530">
    <property type="component" value="Unassembled WGS sequence"/>
</dbReference>
<evidence type="ECO:0000256" key="1">
    <source>
        <dbReference type="SAM" id="Phobius"/>
    </source>
</evidence>
<protein>
    <recommendedName>
        <fullName evidence="2">EamA domain-containing protein</fullName>
    </recommendedName>
</protein>
<feature type="transmembrane region" description="Helical" evidence="1">
    <location>
        <begin position="39"/>
        <end position="58"/>
    </location>
</feature>
<dbReference type="InterPro" id="IPR026505">
    <property type="entry name" value="Solute_c_fam_35_mem_F3/F4"/>
</dbReference>
<keyword evidence="4" id="KW-1185">Reference proteome</keyword>
<sequence>MTRANIVAVAWPAAIETTKLLDSAEALKKGATPSRPAKLASFIALTALIWSWVLQAEATQSLQVFFRKPFFLTCFNHTAPVILLPILVGYTKLYGTSKDQNADFVNILQAHSVIPLTKLVSISGTLSLVFLVSDLFWYSALDHVNVAAGIAISNSSPLFVYCFSVCFLNEHLSSKKLSGVLLAFLGVLLIVLFQERSHTKSMEFTTIIAGFSILLSAAIYAAYQVALQLAMGDDNITDTSTLLTLAGLTGLFAFPPWIIGTLLLNASPFEWLHESFAFPTTTEGVFLLSMSGTLTVVFCAFLPLAICWTSPLETSVGCMLTIPLSAGLDLFIRHTSFSWQSIAGSVFVMAGFGILECSSTSSAPLCIQEESRRPSAVA</sequence>
<dbReference type="RefSeq" id="XP_067819470.1">
    <property type="nucleotide sequence ID" value="XM_067958932.1"/>
</dbReference>
<dbReference type="PANTHER" id="PTHR19346:SF4">
    <property type="entry name" value="SUGAR PHOSPHATE TRANSPORTER DOMAIN-CONTAINING PROTEIN"/>
    <property type="match status" value="1"/>
</dbReference>
<feature type="transmembrane region" description="Helical" evidence="1">
    <location>
        <begin position="70"/>
        <end position="90"/>
    </location>
</feature>
<proteinExistence type="predicted"/>
<dbReference type="SUPFAM" id="SSF103481">
    <property type="entry name" value="Multidrug resistance efflux transporter EmrE"/>
    <property type="match status" value="1"/>
</dbReference>
<evidence type="ECO:0000313" key="3">
    <source>
        <dbReference type="EMBL" id="TDH69971.1"/>
    </source>
</evidence>
<feature type="domain" description="EamA" evidence="2">
    <location>
        <begin position="121"/>
        <end position="191"/>
    </location>
</feature>
<feature type="transmembrane region" description="Helical" evidence="1">
    <location>
        <begin position="206"/>
        <end position="230"/>
    </location>
</feature>
<comment type="caution">
    <text evidence="3">The sequence shown here is derived from an EMBL/GenBank/DDBJ whole genome shotgun (WGS) entry which is preliminary data.</text>
</comment>
<reference evidence="3 4" key="1">
    <citation type="journal article" date="2021" name="Genome Biol.">
        <title>AFLAP: assembly-free linkage analysis pipeline using k-mers from genome sequencing data.</title>
        <authorList>
            <person name="Fletcher K."/>
            <person name="Zhang L."/>
            <person name="Gil J."/>
            <person name="Han R."/>
            <person name="Cavanaugh K."/>
            <person name="Michelmore R."/>
        </authorList>
    </citation>
    <scope>NUCLEOTIDE SEQUENCE [LARGE SCALE GENOMIC DNA]</scope>
    <source>
        <strain evidence="3 4">SF5</strain>
    </source>
</reference>
<accession>A0A976FP28</accession>
<organism evidence="3 4">
    <name type="scientific">Bremia lactucae</name>
    <name type="common">Lettuce downy mildew</name>
    <dbReference type="NCBI Taxonomy" id="4779"/>
    <lineage>
        <taxon>Eukaryota</taxon>
        <taxon>Sar</taxon>
        <taxon>Stramenopiles</taxon>
        <taxon>Oomycota</taxon>
        <taxon>Peronosporomycetes</taxon>
        <taxon>Peronosporales</taxon>
        <taxon>Peronosporaceae</taxon>
        <taxon>Bremia</taxon>
    </lineage>
</organism>
<feature type="transmembrane region" description="Helical" evidence="1">
    <location>
        <begin position="242"/>
        <end position="264"/>
    </location>
</feature>
<evidence type="ECO:0000313" key="4">
    <source>
        <dbReference type="Proteomes" id="UP000294530"/>
    </source>
</evidence>
<dbReference type="InterPro" id="IPR000620">
    <property type="entry name" value="EamA_dom"/>
</dbReference>
<feature type="transmembrane region" description="Helical" evidence="1">
    <location>
        <begin position="119"/>
        <end position="140"/>
    </location>
</feature>
<gene>
    <name evidence="3" type="ORF">CCR75_000826</name>
</gene>
<feature type="transmembrane region" description="Helical" evidence="1">
    <location>
        <begin position="284"/>
        <end position="307"/>
    </location>
</feature>
<evidence type="ECO:0000259" key="2">
    <source>
        <dbReference type="Pfam" id="PF00892"/>
    </source>
</evidence>
<dbReference type="Gene3D" id="1.10.3730.20">
    <property type="match status" value="1"/>
</dbReference>
<dbReference type="Pfam" id="PF00892">
    <property type="entry name" value="EamA"/>
    <property type="match status" value="1"/>
</dbReference>
<feature type="transmembrane region" description="Helical" evidence="1">
    <location>
        <begin position="146"/>
        <end position="168"/>
    </location>
</feature>
<name>A0A976FP28_BRELC</name>
<feature type="transmembrane region" description="Helical" evidence="1">
    <location>
        <begin position="177"/>
        <end position="194"/>
    </location>
</feature>
<keyword evidence="1" id="KW-1133">Transmembrane helix</keyword>
<dbReference type="KEGG" id="blac:94344603"/>
<dbReference type="PANTHER" id="PTHR19346">
    <property type="entry name" value="SUGAR PHOSPHATE TRANSPORTER DOMAIN-CONTAINING PROTEIN"/>
    <property type="match status" value="1"/>
</dbReference>
<dbReference type="InterPro" id="IPR037185">
    <property type="entry name" value="EmrE-like"/>
</dbReference>